<dbReference type="InterPro" id="IPR011990">
    <property type="entry name" value="TPR-like_helical_dom_sf"/>
</dbReference>
<name>A0ABW5WT66_9FLAO</name>
<protein>
    <submittedName>
        <fullName evidence="5">Tetratricopeptide repeat protein</fullName>
    </submittedName>
</protein>
<dbReference type="SMART" id="SM00028">
    <property type="entry name" value="TPR"/>
    <property type="match status" value="5"/>
</dbReference>
<comment type="caution">
    <text evidence="5">The sequence shown here is derived from an EMBL/GenBank/DDBJ whole genome shotgun (WGS) entry which is preliminary data.</text>
</comment>
<organism evidence="5 6">
    <name type="scientific">Lacinutrix iliipiscaria</name>
    <dbReference type="NCBI Taxonomy" id="1230532"/>
    <lineage>
        <taxon>Bacteria</taxon>
        <taxon>Pseudomonadati</taxon>
        <taxon>Bacteroidota</taxon>
        <taxon>Flavobacteriia</taxon>
        <taxon>Flavobacteriales</taxon>
        <taxon>Flavobacteriaceae</taxon>
        <taxon>Lacinutrix</taxon>
    </lineage>
</organism>
<feature type="transmembrane region" description="Helical" evidence="4">
    <location>
        <begin position="43"/>
        <end position="63"/>
    </location>
</feature>
<keyword evidence="4" id="KW-1133">Transmembrane helix</keyword>
<reference evidence="6" key="1">
    <citation type="journal article" date="2019" name="Int. J. Syst. Evol. Microbiol.">
        <title>The Global Catalogue of Microorganisms (GCM) 10K type strain sequencing project: providing services to taxonomists for standard genome sequencing and annotation.</title>
        <authorList>
            <consortium name="The Broad Institute Genomics Platform"/>
            <consortium name="The Broad Institute Genome Sequencing Center for Infectious Disease"/>
            <person name="Wu L."/>
            <person name="Ma J."/>
        </authorList>
    </citation>
    <scope>NUCLEOTIDE SEQUENCE [LARGE SCALE GENOMIC DNA]</scope>
    <source>
        <strain evidence="6">KCTC 32141</strain>
    </source>
</reference>
<sequence>MSENKEKKSNRLVLFEIIVSVLFSEEKAKNISETTKLGKKYRVIIITFLVFAAIVWLIISSIIGDVQGQIRNLFYAPEEIEFSQSENLKVLILPFHDANDSNTKFKIEEVIENGLSEEKVNYDLQIEIKIDSLSKTPKNFNDALKIGNAKNADFVIFGDLDSESKEYRINFVLTKKFYEFDIPVFIKDKHISDFKKNLKLSKIRSLESLKDEKFIIYNILGFSELKNGNCNKGIELLNQAIKLTNKLQDLNFTYQDNSYYAYYMAECYLEKKDYENALPILEFSLDIDPNNYDSRLAKSIVNLISGDLNETQKEVEYLKNSDFYDKSNLYLFSGFLNLINNNSQLAFTEFEQSALIAKKDSIPCFSEGLLNVIKGDYDDAIKTIDKLEKYYEFAKPISNGIKSYIYFFDGNINNVIRELNKMESNAKKSDVEFDFLDLQDYLKLGFNLGAGENFNTKKLDSIYSKISKVVSNDANQNVEDALKMVILMKNKKDFKMISRHLKSAIKNNHDYSSHYNSIGLNKDSVIKLKKIIDYNKKLISINKYDSDAYSKIANTYLNLGKDLSFDYYRFKAKSTSVGSLFRIQNNLTKRENDSLFNLFVKYNSELKIDSTNYENKLKLSSLFIQIEEYEIAKSFLSNLDELDSNIDYLELLGLIEFKLGNFENKLTIDDKIIKIYPNQPLPYWRKSVSFFYLNDYHNSLISIEKAIDIFELNSEEFKKENFYEDYKNLRQKIVDSIKTTPNNVYN</sequence>
<evidence type="ECO:0000313" key="5">
    <source>
        <dbReference type="EMBL" id="MFD2824471.1"/>
    </source>
</evidence>
<evidence type="ECO:0000256" key="1">
    <source>
        <dbReference type="ARBA" id="ARBA00022737"/>
    </source>
</evidence>
<dbReference type="PANTHER" id="PTHR44858:SF1">
    <property type="entry name" value="UDP-N-ACETYLGLUCOSAMINE--PEPTIDE N-ACETYLGLUCOSAMINYLTRANSFERASE SPINDLY-RELATED"/>
    <property type="match status" value="1"/>
</dbReference>
<evidence type="ECO:0000256" key="2">
    <source>
        <dbReference type="ARBA" id="ARBA00022803"/>
    </source>
</evidence>
<dbReference type="Proteomes" id="UP001597533">
    <property type="component" value="Unassembled WGS sequence"/>
</dbReference>
<accession>A0ABW5WT66</accession>
<gene>
    <name evidence="5" type="ORF">ACFS5M_12385</name>
</gene>
<keyword evidence="2 3" id="KW-0802">TPR repeat</keyword>
<feature type="repeat" description="TPR" evidence="3">
    <location>
        <begin position="258"/>
        <end position="291"/>
    </location>
</feature>
<keyword evidence="1" id="KW-0677">Repeat</keyword>
<evidence type="ECO:0000313" key="6">
    <source>
        <dbReference type="Proteomes" id="UP001597533"/>
    </source>
</evidence>
<dbReference type="EMBL" id="JBHUOV010000010">
    <property type="protein sequence ID" value="MFD2824471.1"/>
    <property type="molecule type" value="Genomic_DNA"/>
</dbReference>
<keyword evidence="4" id="KW-0472">Membrane</keyword>
<evidence type="ECO:0000256" key="3">
    <source>
        <dbReference type="PROSITE-ProRule" id="PRU00339"/>
    </source>
</evidence>
<dbReference type="InterPro" id="IPR050498">
    <property type="entry name" value="Ycf3"/>
</dbReference>
<dbReference type="Gene3D" id="1.25.40.10">
    <property type="entry name" value="Tetratricopeptide repeat domain"/>
    <property type="match status" value="3"/>
</dbReference>
<dbReference type="RefSeq" id="WP_183490579.1">
    <property type="nucleotide sequence ID" value="NZ_JBHUOV010000010.1"/>
</dbReference>
<dbReference type="InterPro" id="IPR019734">
    <property type="entry name" value="TPR_rpt"/>
</dbReference>
<dbReference type="PANTHER" id="PTHR44858">
    <property type="entry name" value="TETRATRICOPEPTIDE REPEAT PROTEIN 6"/>
    <property type="match status" value="1"/>
</dbReference>
<dbReference type="SUPFAM" id="SSF48452">
    <property type="entry name" value="TPR-like"/>
    <property type="match status" value="2"/>
</dbReference>
<keyword evidence="4" id="KW-0812">Transmembrane</keyword>
<proteinExistence type="predicted"/>
<evidence type="ECO:0000256" key="4">
    <source>
        <dbReference type="SAM" id="Phobius"/>
    </source>
</evidence>
<keyword evidence="6" id="KW-1185">Reference proteome</keyword>
<dbReference type="PROSITE" id="PS50005">
    <property type="entry name" value="TPR"/>
    <property type="match status" value="1"/>
</dbReference>